<accession>W9SYE2</accession>
<dbReference type="GO" id="GO:0015994">
    <property type="term" value="P:chlorophyll metabolic process"/>
    <property type="evidence" value="ECO:0007669"/>
    <property type="project" value="TreeGrafter"/>
</dbReference>
<evidence type="ECO:0000313" key="3">
    <source>
        <dbReference type="Proteomes" id="UP000030645"/>
    </source>
</evidence>
<dbReference type="Pfam" id="PF00561">
    <property type="entry name" value="Abhydrolase_1"/>
    <property type="match status" value="1"/>
</dbReference>
<protein>
    <recommendedName>
        <fullName evidence="1">AB hydrolase-1 domain-containing protein</fullName>
    </recommendedName>
</protein>
<evidence type="ECO:0000259" key="1">
    <source>
        <dbReference type="Pfam" id="PF00561"/>
    </source>
</evidence>
<proteinExistence type="predicted"/>
<dbReference type="PANTHER" id="PTHR46438:SF7">
    <property type="entry name" value="ALPHA_BETA-HYDROLASES SUPERFAMILY PROTEIN"/>
    <property type="match status" value="1"/>
</dbReference>
<reference evidence="3" key="1">
    <citation type="submission" date="2013-01" db="EMBL/GenBank/DDBJ databases">
        <title>Draft Genome Sequence of a Mulberry Tree, Morus notabilis C.K. Schneid.</title>
        <authorList>
            <person name="He N."/>
            <person name="Zhao S."/>
        </authorList>
    </citation>
    <scope>NUCLEOTIDE SEQUENCE</scope>
</reference>
<dbReference type="GO" id="GO:0009507">
    <property type="term" value="C:chloroplast"/>
    <property type="evidence" value="ECO:0007669"/>
    <property type="project" value="TreeGrafter"/>
</dbReference>
<feature type="domain" description="AB hydrolase-1" evidence="1">
    <location>
        <begin position="124"/>
        <end position="378"/>
    </location>
</feature>
<keyword evidence="3" id="KW-1185">Reference proteome</keyword>
<dbReference type="PANTHER" id="PTHR46438">
    <property type="entry name" value="ALPHA/BETA-HYDROLASES SUPERFAMILY PROTEIN"/>
    <property type="match status" value="1"/>
</dbReference>
<dbReference type="EMBL" id="KE346317">
    <property type="protein sequence ID" value="EXC32987.1"/>
    <property type="molecule type" value="Genomic_DNA"/>
</dbReference>
<name>W9SYE2_9ROSA</name>
<dbReference type="eggNOG" id="KOG1454">
    <property type="taxonomic scope" value="Eukaryota"/>
</dbReference>
<gene>
    <name evidence="2" type="ORF">L484_014767</name>
</gene>
<dbReference type="AlphaFoldDB" id="W9SYE2"/>
<dbReference type="KEGG" id="mnt:21397890"/>
<dbReference type="SUPFAM" id="SSF53474">
    <property type="entry name" value="alpha/beta-Hydrolases"/>
    <property type="match status" value="1"/>
</dbReference>
<organism evidence="2 3">
    <name type="scientific">Morus notabilis</name>
    <dbReference type="NCBI Taxonomy" id="981085"/>
    <lineage>
        <taxon>Eukaryota</taxon>
        <taxon>Viridiplantae</taxon>
        <taxon>Streptophyta</taxon>
        <taxon>Embryophyta</taxon>
        <taxon>Tracheophyta</taxon>
        <taxon>Spermatophyta</taxon>
        <taxon>Magnoliopsida</taxon>
        <taxon>eudicotyledons</taxon>
        <taxon>Gunneridae</taxon>
        <taxon>Pentapetalae</taxon>
        <taxon>rosids</taxon>
        <taxon>fabids</taxon>
        <taxon>Rosales</taxon>
        <taxon>Moraceae</taxon>
        <taxon>Moreae</taxon>
        <taxon>Morus</taxon>
    </lineage>
</organism>
<dbReference type="InterPro" id="IPR000073">
    <property type="entry name" value="AB_hydrolase_1"/>
</dbReference>
<dbReference type="STRING" id="981085.W9SYE2"/>
<sequence length="395" mass="43819">MAAHSLSSGLLMHLQLNQPNKKERTSSFRFFRKSYNLSRNNFLGISTNSKKRNACFPTLFTSNYKVAKSSSSTAETAEISGVAEIRDKCKKWLWKGKFSINYFVSADDNSSQEDQSTTLNSNNPPLLLVHGFGASIPHWRRNIRTLSQNNTVYAIDLLGFGASDKPAGFAYTMETWAQLILDFLDEVVRKPTVLVGNSVGSLACVIAASESSQSLVRGLVLLNCAGGMNNKAIVDDWRIKLLLPLLWLIDFLLKQQGIASFIFERVKQRENLRNVLLSVYGNKESVDEELVEIITEPTFDQGALDAFVSIVTGPPGPNPAKLMPKLSIPVLVLWGNQDPFTPLDGPVGKYFSSLPYKLPNISLFVLEGVGHCPHDDRPELVHEKLLPWLAHLPSS</sequence>
<dbReference type="OrthoDB" id="408373at2759"/>
<dbReference type="GO" id="GO:0047746">
    <property type="term" value="F:chlorophyllase activity"/>
    <property type="evidence" value="ECO:0007669"/>
    <property type="project" value="TreeGrafter"/>
</dbReference>
<dbReference type="PRINTS" id="PR00111">
    <property type="entry name" value="ABHYDROLASE"/>
</dbReference>
<dbReference type="Proteomes" id="UP000030645">
    <property type="component" value="Unassembled WGS sequence"/>
</dbReference>
<dbReference type="Gene3D" id="3.40.50.1820">
    <property type="entry name" value="alpha/beta hydrolase"/>
    <property type="match status" value="1"/>
</dbReference>
<evidence type="ECO:0000313" key="2">
    <source>
        <dbReference type="EMBL" id="EXC32987.1"/>
    </source>
</evidence>
<dbReference type="InterPro" id="IPR029058">
    <property type="entry name" value="AB_hydrolase_fold"/>
</dbReference>
<dbReference type="FunFam" id="3.40.50.1820:FF:000174">
    <property type="entry name" value="Predicted protein"/>
    <property type="match status" value="1"/>
</dbReference>